<dbReference type="EMBL" id="JAQQPM010000008">
    <property type="protein sequence ID" value="KAK2074468.1"/>
    <property type="molecule type" value="Genomic_DNA"/>
</dbReference>
<evidence type="ECO:0000256" key="1">
    <source>
        <dbReference type="SAM" id="MobiDB-lite"/>
    </source>
</evidence>
<keyword evidence="2" id="KW-1133">Transmembrane helix</keyword>
<feature type="compositionally biased region" description="Polar residues" evidence="1">
    <location>
        <begin position="138"/>
        <end position="148"/>
    </location>
</feature>
<evidence type="ECO:0000313" key="4">
    <source>
        <dbReference type="Proteomes" id="UP001217918"/>
    </source>
</evidence>
<dbReference type="Proteomes" id="UP001217918">
    <property type="component" value="Unassembled WGS sequence"/>
</dbReference>
<organism evidence="3 4">
    <name type="scientific">Phyllachora maydis</name>
    <dbReference type="NCBI Taxonomy" id="1825666"/>
    <lineage>
        <taxon>Eukaryota</taxon>
        <taxon>Fungi</taxon>
        <taxon>Dikarya</taxon>
        <taxon>Ascomycota</taxon>
        <taxon>Pezizomycotina</taxon>
        <taxon>Sordariomycetes</taxon>
        <taxon>Sordariomycetidae</taxon>
        <taxon>Phyllachorales</taxon>
        <taxon>Phyllachoraceae</taxon>
        <taxon>Phyllachora</taxon>
    </lineage>
</organism>
<comment type="caution">
    <text evidence="3">The sequence shown here is derived from an EMBL/GenBank/DDBJ whole genome shotgun (WGS) entry which is preliminary data.</text>
</comment>
<dbReference type="AlphaFoldDB" id="A0AAD9IB42"/>
<evidence type="ECO:0008006" key="5">
    <source>
        <dbReference type="Google" id="ProtNLM"/>
    </source>
</evidence>
<feature type="transmembrane region" description="Helical" evidence="2">
    <location>
        <begin position="109"/>
        <end position="134"/>
    </location>
</feature>
<feature type="compositionally biased region" description="Pro residues" evidence="1">
    <location>
        <begin position="164"/>
        <end position="179"/>
    </location>
</feature>
<keyword evidence="2" id="KW-0472">Membrane</keyword>
<evidence type="ECO:0000313" key="3">
    <source>
        <dbReference type="EMBL" id="KAK2074468.1"/>
    </source>
</evidence>
<gene>
    <name evidence="3" type="ORF">P8C59_008675</name>
</gene>
<name>A0AAD9IB42_9PEZI</name>
<proteinExistence type="predicted"/>
<sequence length="293" mass="30375">MTAELSPSLAAAVKHARFAEEEDALTSPHCLHCAKLSPASTAPPVYLAHEDHAHLSQAVTHAELTFYRESTPTPTPPVKLSGEEAEEYDRTAPVFAAGSWGVCGMRRRVFWSILAIAAFLLVVILAVGLGVGLMHGSSTTKTAATNGTDAPATIRPAPNAQGPAVPPAGQPAAANPPPAVTTSTGSIATPAALSVTGCPGVNDSVIEVSVLHKSFRLECAVDYSGPGGAVDLSNFEARTLKECITGCAGNQYCTGCAWGRGEHENGATHVCYMKSTLGASHYAQADWVFAVLQ</sequence>
<evidence type="ECO:0000256" key="2">
    <source>
        <dbReference type="SAM" id="Phobius"/>
    </source>
</evidence>
<reference evidence="3" key="1">
    <citation type="journal article" date="2023" name="Mol. Plant Microbe Interact.">
        <title>Elucidating the Obligate Nature and Biological Capacity of an Invasive Fungal Corn Pathogen.</title>
        <authorList>
            <person name="MacCready J.S."/>
            <person name="Roggenkamp E.M."/>
            <person name="Gdanetz K."/>
            <person name="Chilvers M.I."/>
        </authorList>
    </citation>
    <scope>NUCLEOTIDE SEQUENCE</scope>
    <source>
        <strain evidence="3">PM02</strain>
    </source>
</reference>
<keyword evidence="4" id="KW-1185">Reference proteome</keyword>
<accession>A0AAD9IB42</accession>
<keyword evidence="2" id="KW-0812">Transmembrane</keyword>
<protein>
    <recommendedName>
        <fullName evidence="5">Apple domain-containing protein</fullName>
    </recommendedName>
</protein>
<feature type="region of interest" description="Disordered" evidence="1">
    <location>
        <begin position="138"/>
        <end position="181"/>
    </location>
</feature>